<dbReference type="CDD" id="cd15841">
    <property type="entry name" value="SNARE_Qc"/>
    <property type="match status" value="1"/>
</dbReference>
<evidence type="ECO:0000313" key="3">
    <source>
        <dbReference type="EMBL" id="KAK1445095.1"/>
    </source>
</evidence>
<keyword evidence="2" id="KW-0472">Membrane</keyword>
<evidence type="ECO:0000256" key="2">
    <source>
        <dbReference type="SAM" id="Phobius"/>
    </source>
</evidence>
<comment type="caution">
    <text evidence="3">The sequence shown here is derived from an EMBL/GenBank/DDBJ whole genome shotgun (WGS) entry which is preliminary data.</text>
</comment>
<dbReference type="Proteomes" id="UP001230268">
    <property type="component" value="Unassembled WGS sequence"/>
</dbReference>
<protein>
    <recommendedName>
        <fullName evidence="5">t-SNARE coiled-coil homology domain-containing protein</fullName>
    </recommendedName>
</protein>
<evidence type="ECO:0008006" key="5">
    <source>
        <dbReference type="Google" id="ProtNLM"/>
    </source>
</evidence>
<accession>A0AAD8PGJ3</accession>
<feature type="coiled-coil region" evidence="1">
    <location>
        <begin position="102"/>
        <end position="129"/>
    </location>
</feature>
<keyword evidence="4" id="KW-1185">Reference proteome</keyword>
<feature type="transmembrane region" description="Helical" evidence="2">
    <location>
        <begin position="251"/>
        <end position="273"/>
    </location>
</feature>
<gene>
    <name evidence="3" type="ORF">BgAZ_110010</name>
</gene>
<name>A0AAD8PGJ3_BABGI</name>
<dbReference type="EMBL" id="JAVEPI010000001">
    <property type="protein sequence ID" value="KAK1445095.1"/>
    <property type="molecule type" value="Genomic_DNA"/>
</dbReference>
<keyword evidence="2" id="KW-0812">Transmembrane</keyword>
<sequence length="283" mass="32375">MERDAREKSNSYNDVNEDTATAKLNLDNLDFSAQASLLLDHFAAITEYVRTRDKLKRDKGAHPLSQIKLTSKLTGRIQQARADLDVLANIYQKIVTTRRYRKRYTEEEIKNLEDTLHNLESQLSSYESSKLGTPKGAKTRSNVTFNVPETQCTFSASFIQLFPVSPEEEAIANENIKKWRQRDEHFDSQLEEIGEAVERIGNVAVTIGERATEQASKAIDTMTKVQNTTADLAVISQEIKRVLIRQRGIEFTMRIGIITLFLLVLSLFIFFLHKTIHGREKWP</sequence>
<reference evidence="3" key="1">
    <citation type="submission" date="2023-08" db="EMBL/GenBank/DDBJ databases">
        <title>Draft sequence of the Babesia gibsoni genome.</title>
        <authorList>
            <person name="Yamagishi J.Y."/>
            <person name="Xuan X.X."/>
        </authorList>
    </citation>
    <scope>NUCLEOTIDE SEQUENCE</scope>
    <source>
        <strain evidence="3">Azabu</strain>
    </source>
</reference>
<keyword evidence="1" id="KW-0175">Coiled coil</keyword>
<dbReference type="Gene3D" id="1.20.5.110">
    <property type="match status" value="1"/>
</dbReference>
<evidence type="ECO:0000313" key="4">
    <source>
        <dbReference type="Proteomes" id="UP001230268"/>
    </source>
</evidence>
<organism evidence="3 4">
    <name type="scientific">Babesia gibsoni</name>
    <dbReference type="NCBI Taxonomy" id="33632"/>
    <lineage>
        <taxon>Eukaryota</taxon>
        <taxon>Sar</taxon>
        <taxon>Alveolata</taxon>
        <taxon>Apicomplexa</taxon>
        <taxon>Aconoidasida</taxon>
        <taxon>Piroplasmida</taxon>
        <taxon>Babesiidae</taxon>
        <taxon>Babesia</taxon>
    </lineage>
</organism>
<keyword evidence="2" id="KW-1133">Transmembrane helix</keyword>
<evidence type="ECO:0000256" key="1">
    <source>
        <dbReference type="SAM" id="Coils"/>
    </source>
</evidence>
<proteinExistence type="predicted"/>
<dbReference type="AlphaFoldDB" id="A0AAD8PGJ3"/>